<protein>
    <submittedName>
        <fullName evidence="2">Uncharacterized protein</fullName>
    </submittedName>
</protein>
<evidence type="ECO:0000256" key="1">
    <source>
        <dbReference type="SAM" id="MobiDB-lite"/>
    </source>
</evidence>
<dbReference type="EMBL" id="JAGTJQ010000011">
    <property type="protein sequence ID" value="KAH7017962.1"/>
    <property type="molecule type" value="Genomic_DNA"/>
</dbReference>
<accession>A0A9P8XTR8</accession>
<keyword evidence="3" id="KW-1185">Reference proteome</keyword>
<name>A0A9P8XTR8_9PEZI</name>
<reference evidence="2" key="1">
    <citation type="journal article" date="2021" name="Nat. Commun.">
        <title>Genetic determinants of endophytism in the Arabidopsis root mycobiome.</title>
        <authorList>
            <person name="Mesny F."/>
            <person name="Miyauchi S."/>
            <person name="Thiergart T."/>
            <person name="Pickel B."/>
            <person name="Atanasova L."/>
            <person name="Karlsson M."/>
            <person name="Huettel B."/>
            <person name="Barry K.W."/>
            <person name="Haridas S."/>
            <person name="Chen C."/>
            <person name="Bauer D."/>
            <person name="Andreopoulos W."/>
            <person name="Pangilinan J."/>
            <person name="LaButti K."/>
            <person name="Riley R."/>
            <person name="Lipzen A."/>
            <person name="Clum A."/>
            <person name="Drula E."/>
            <person name="Henrissat B."/>
            <person name="Kohler A."/>
            <person name="Grigoriev I.V."/>
            <person name="Martin F.M."/>
            <person name="Hacquard S."/>
        </authorList>
    </citation>
    <scope>NUCLEOTIDE SEQUENCE</scope>
    <source>
        <strain evidence="2">MPI-CAGE-CH-0230</strain>
    </source>
</reference>
<dbReference type="GeneID" id="70184965"/>
<feature type="compositionally biased region" description="Basic and acidic residues" evidence="1">
    <location>
        <begin position="1"/>
        <end position="11"/>
    </location>
</feature>
<dbReference type="RefSeq" id="XP_046006229.1">
    <property type="nucleotide sequence ID" value="XM_046155419.1"/>
</dbReference>
<proteinExistence type="predicted"/>
<feature type="region of interest" description="Disordered" evidence="1">
    <location>
        <begin position="1"/>
        <end position="20"/>
    </location>
</feature>
<evidence type="ECO:0000313" key="2">
    <source>
        <dbReference type="EMBL" id="KAH7017962.1"/>
    </source>
</evidence>
<dbReference type="Proteomes" id="UP000756346">
    <property type="component" value="Unassembled WGS sequence"/>
</dbReference>
<gene>
    <name evidence="2" type="ORF">B0I36DRAFT_335086</name>
</gene>
<comment type="caution">
    <text evidence="2">The sequence shown here is derived from an EMBL/GenBank/DDBJ whole genome shotgun (WGS) entry which is preliminary data.</text>
</comment>
<evidence type="ECO:0000313" key="3">
    <source>
        <dbReference type="Proteomes" id="UP000756346"/>
    </source>
</evidence>
<sequence>MLSLAPRRESGSSKTLESPDVCDAQDLTGHRIRSLHGLWLIATNELYFDSMLLPLSLKKDRAEMQPAPISHKCHVDIAPDRAVVSTGTSVGRCTTSPPSCRCQRVLLSASSFTARLHTVAGPNSPTDVREEANHRVCRIIPGSAHETCI</sequence>
<dbReference type="AlphaFoldDB" id="A0A9P8XTR8"/>
<organism evidence="2 3">
    <name type="scientific">Microdochium trichocladiopsis</name>
    <dbReference type="NCBI Taxonomy" id="1682393"/>
    <lineage>
        <taxon>Eukaryota</taxon>
        <taxon>Fungi</taxon>
        <taxon>Dikarya</taxon>
        <taxon>Ascomycota</taxon>
        <taxon>Pezizomycotina</taxon>
        <taxon>Sordariomycetes</taxon>
        <taxon>Xylariomycetidae</taxon>
        <taxon>Xylariales</taxon>
        <taxon>Microdochiaceae</taxon>
        <taxon>Microdochium</taxon>
    </lineage>
</organism>